<feature type="transmembrane region" description="Helical" evidence="1">
    <location>
        <begin position="331"/>
        <end position="350"/>
    </location>
</feature>
<feature type="transmembrane region" description="Helical" evidence="1">
    <location>
        <begin position="308"/>
        <end position="325"/>
    </location>
</feature>
<feature type="transmembrane region" description="Helical" evidence="1">
    <location>
        <begin position="107"/>
        <end position="127"/>
    </location>
</feature>
<feature type="transmembrane region" description="Helical" evidence="1">
    <location>
        <begin position="404"/>
        <end position="429"/>
    </location>
</feature>
<keyword evidence="1" id="KW-0812">Transmembrane</keyword>
<evidence type="ECO:0000313" key="2">
    <source>
        <dbReference type="EMBL" id="CRY78520.1"/>
    </source>
</evidence>
<feature type="transmembrane region" description="Helical" evidence="1">
    <location>
        <begin position="47"/>
        <end position="69"/>
    </location>
</feature>
<accession>A0A0H5NRW0</accession>
<proteinExistence type="predicted"/>
<feature type="transmembrane region" description="Helical" evidence="1">
    <location>
        <begin position="285"/>
        <end position="301"/>
    </location>
</feature>
<dbReference type="EMBL" id="LN868938">
    <property type="protein sequence ID" value="CRY78520.1"/>
    <property type="molecule type" value="Genomic_DNA"/>
</dbReference>
<dbReference type="Proteomes" id="UP000057820">
    <property type="component" value="Chromosome 1"/>
</dbReference>
<evidence type="ECO:0000313" key="3">
    <source>
        <dbReference type="Proteomes" id="UP000057820"/>
    </source>
</evidence>
<dbReference type="AlphaFoldDB" id="A0A0H5NRW0"/>
<keyword evidence="1" id="KW-0472">Membrane</keyword>
<feature type="transmembrane region" description="Helical" evidence="1">
    <location>
        <begin position="76"/>
        <end position="95"/>
    </location>
</feature>
<keyword evidence="1" id="KW-1133">Transmembrane helix</keyword>
<sequence>MELVRRCSVSIELFTVYLSAVIGGLALTTPISLAWAHGTASLEMELLVYSLPRATAVGGVAAVITAVFATTTSSAVVAWGSAVGGCVVLLANHVLGQYFSGFAPLTTLNYIDCLAGGVLLGGLAAAVQFRRLPTLMAALGAMTSIMLSDLSVSDAEFTGTAGNSPLAWFVVDSPPQWLLWPATALIAVCAYTHRGRAEEQAISVELPLRPIVAVLLMALSTVAGSAWLVREESTIADALPVALVTVVTAMLTALLLPGRDGELILCAVAVAAAGGATVVLPLTGWMVPLLIAAGVGGMVLGRYRPMPVAGVAGTAGLSLFAVLTARPEGPVPAASVAGCLLLTLVTGYCLAATMPRSGAPTLLLGLIVLFLPGVVVAVRARIFGVGFALPRQWEVPRAYGRSDLLLYALPGAVAALVTVGCALGILLLWRWRKPAADRAEEGATGVDVGRAD</sequence>
<gene>
    <name evidence="2" type="ORF">ERS450000_02968</name>
</gene>
<evidence type="ECO:0000256" key="1">
    <source>
        <dbReference type="SAM" id="Phobius"/>
    </source>
</evidence>
<reference evidence="3" key="1">
    <citation type="submission" date="2015-03" db="EMBL/GenBank/DDBJ databases">
        <authorList>
            <consortium name="Pathogen Informatics"/>
        </authorList>
    </citation>
    <scope>NUCLEOTIDE SEQUENCE [LARGE SCALE GENOMIC DNA]</scope>
    <source>
        <strain evidence="3">NCTC11134</strain>
    </source>
</reference>
<protein>
    <recommendedName>
        <fullName evidence="4">Transporter</fullName>
    </recommendedName>
</protein>
<feature type="transmembrane region" description="Helical" evidence="1">
    <location>
        <begin position="206"/>
        <end position="229"/>
    </location>
</feature>
<name>A0A0H5NRW0_NOCFR</name>
<feature type="transmembrane region" description="Helical" evidence="1">
    <location>
        <begin position="362"/>
        <end position="384"/>
    </location>
</feature>
<feature type="transmembrane region" description="Helical" evidence="1">
    <location>
        <begin position="235"/>
        <end position="256"/>
    </location>
</feature>
<dbReference type="KEGG" id="nfr:ERS450000_02968"/>
<evidence type="ECO:0008006" key="4">
    <source>
        <dbReference type="Google" id="ProtNLM"/>
    </source>
</evidence>
<feature type="transmembrane region" description="Helical" evidence="1">
    <location>
        <begin position="12"/>
        <end position="35"/>
    </location>
</feature>
<feature type="transmembrane region" description="Helical" evidence="1">
    <location>
        <begin position="263"/>
        <end position="279"/>
    </location>
</feature>
<organism evidence="2 3">
    <name type="scientific">Nocardia farcinica</name>
    <dbReference type="NCBI Taxonomy" id="37329"/>
    <lineage>
        <taxon>Bacteria</taxon>
        <taxon>Bacillati</taxon>
        <taxon>Actinomycetota</taxon>
        <taxon>Actinomycetes</taxon>
        <taxon>Mycobacteriales</taxon>
        <taxon>Nocardiaceae</taxon>
        <taxon>Nocardia</taxon>
    </lineage>
</organism>